<dbReference type="GO" id="GO:0031177">
    <property type="term" value="F:phosphopantetheine binding"/>
    <property type="evidence" value="ECO:0007669"/>
    <property type="project" value="InterPro"/>
</dbReference>
<dbReference type="Gene3D" id="3.30.559.10">
    <property type="entry name" value="Chloramphenicol acetyltransferase-like domain"/>
    <property type="match status" value="3"/>
</dbReference>
<dbReference type="NCBIfam" id="TIGR01733">
    <property type="entry name" value="AA-adenyl-dom"/>
    <property type="match status" value="1"/>
</dbReference>
<dbReference type="InterPro" id="IPR023213">
    <property type="entry name" value="CAT-like_dom_sf"/>
</dbReference>
<organism evidence="4 5">
    <name type="scientific">Pyrenophora teres f. teres</name>
    <dbReference type="NCBI Taxonomy" id="97479"/>
    <lineage>
        <taxon>Eukaryota</taxon>
        <taxon>Fungi</taxon>
        <taxon>Dikarya</taxon>
        <taxon>Ascomycota</taxon>
        <taxon>Pezizomycotina</taxon>
        <taxon>Dothideomycetes</taxon>
        <taxon>Pleosporomycetidae</taxon>
        <taxon>Pleosporales</taxon>
        <taxon>Pleosporineae</taxon>
        <taxon>Pleosporaceae</taxon>
        <taxon>Pyrenophora</taxon>
    </lineage>
</organism>
<gene>
    <name evidence="4" type="ORF">PTTW11_09796</name>
</gene>
<dbReference type="SUPFAM" id="SSF47336">
    <property type="entry name" value="ACP-like"/>
    <property type="match status" value="1"/>
</dbReference>
<evidence type="ECO:0000313" key="5">
    <source>
        <dbReference type="Proteomes" id="UP000472372"/>
    </source>
</evidence>
<dbReference type="InterPro" id="IPR020806">
    <property type="entry name" value="PKS_PP-bd"/>
</dbReference>
<evidence type="ECO:0000256" key="1">
    <source>
        <dbReference type="ARBA" id="ARBA00022450"/>
    </source>
</evidence>
<dbReference type="InterPro" id="IPR045851">
    <property type="entry name" value="AMP-bd_C_sf"/>
</dbReference>
<dbReference type="GO" id="GO:0044550">
    <property type="term" value="P:secondary metabolite biosynthetic process"/>
    <property type="evidence" value="ECO:0007669"/>
    <property type="project" value="TreeGrafter"/>
</dbReference>
<dbReference type="CDD" id="cd19542">
    <property type="entry name" value="CT_NRPS-like"/>
    <property type="match status" value="1"/>
</dbReference>
<dbReference type="EMBL" id="HG992985">
    <property type="protein sequence ID" value="CAE7208185.1"/>
    <property type="molecule type" value="Genomic_DNA"/>
</dbReference>
<dbReference type="InterPro" id="IPR009081">
    <property type="entry name" value="PP-bd_ACP"/>
</dbReference>
<dbReference type="FunFam" id="1.10.1200.10:FF:000005">
    <property type="entry name" value="Nonribosomal peptide synthetase 1"/>
    <property type="match status" value="1"/>
</dbReference>
<dbReference type="GO" id="GO:0016874">
    <property type="term" value="F:ligase activity"/>
    <property type="evidence" value="ECO:0007669"/>
    <property type="project" value="UniProtKB-KW"/>
</dbReference>
<dbReference type="PANTHER" id="PTHR45527:SF12">
    <property type="entry name" value="NONRIBOSOMAL PEPTIDE SYNTHETASE IVOA"/>
    <property type="match status" value="1"/>
</dbReference>
<proteinExistence type="predicted"/>
<dbReference type="Gene3D" id="3.40.50.12780">
    <property type="entry name" value="N-terminal domain of ligase-like"/>
    <property type="match status" value="1"/>
</dbReference>
<dbReference type="Gene3D" id="3.30.559.30">
    <property type="entry name" value="Nonribosomal peptide synthetase, condensation domain"/>
    <property type="match status" value="3"/>
</dbReference>
<dbReference type="InterPro" id="IPR036736">
    <property type="entry name" value="ACP-like_sf"/>
</dbReference>
<dbReference type="Gene3D" id="3.30.300.30">
    <property type="match status" value="1"/>
</dbReference>
<dbReference type="CDD" id="cd05918">
    <property type="entry name" value="A_NRPS_SidN3_like"/>
    <property type="match status" value="1"/>
</dbReference>
<dbReference type="Proteomes" id="UP000472372">
    <property type="component" value="Chromosome 9"/>
</dbReference>
<dbReference type="InterPro" id="IPR042099">
    <property type="entry name" value="ANL_N_sf"/>
</dbReference>
<dbReference type="InterPro" id="IPR001242">
    <property type="entry name" value="Condensation_dom"/>
</dbReference>
<dbReference type="GO" id="GO:0005737">
    <property type="term" value="C:cytoplasm"/>
    <property type="evidence" value="ECO:0007669"/>
    <property type="project" value="TreeGrafter"/>
</dbReference>
<keyword evidence="3" id="KW-0436">Ligase</keyword>
<protein>
    <submittedName>
        <fullName evidence="4">Peptide synthetase</fullName>
    </submittedName>
</protein>
<dbReference type="PROSITE" id="PS50075">
    <property type="entry name" value="CARRIER"/>
    <property type="match status" value="1"/>
</dbReference>
<dbReference type="Pfam" id="PF00550">
    <property type="entry name" value="PP-binding"/>
    <property type="match status" value="1"/>
</dbReference>
<evidence type="ECO:0000313" key="4">
    <source>
        <dbReference type="EMBL" id="CAE7208185.1"/>
    </source>
</evidence>
<dbReference type="Pfam" id="PF00668">
    <property type="entry name" value="Condensation"/>
    <property type="match status" value="2"/>
</dbReference>
<dbReference type="InterPro" id="IPR010071">
    <property type="entry name" value="AA_adenyl_dom"/>
</dbReference>
<dbReference type="SUPFAM" id="SSF52777">
    <property type="entry name" value="CoA-dependent acyltransferases"/>
    <property type="match status" value="6"/>
</dbReference>
<sequence>MSDVTIFGLSPFQKWLLHASRLGGKPFQYCRLHLHICRPVTYEELSDGLRILADAHPMLRARFNFSNNVGATQYIVEEAENFLSLQIHDITGPDADTSAHIRYAQQGSDITTGPSFGVDLFRIHTASGTMNVLTLKAHPLIIDLLSWDIIKQDLDSWFRNATKPIKELVSFPRWLTVLATQSKLIGEQPPPVLLPAGACSSMASEFWGINNAAHSLHEVRNYSFILQHTKCGVSMIDELLGALLFTFSEVFGHEHVPNAFLREHGREFLDIDVDLSHTVGCFGDFSPITIQPGCSTIIDAISQVHQKRTAADTKRLSCFAARLTDPANAVKFLEQHFPMEIMFTYHGLSKPVAMPESLFEPHEPAETLNCDMYIPPSSLINVCISDEGSNFKVVVEYNRKLRRQQHLFKWFGRFKSTCTSLVNPASTASCNPGKAIPSIRASQAIAPRNPFFESIYLGLRNAGLDLAGNELDDAYPCPPVQQGMLVSMLNQRASIYDAHLLFRFNSAPGENMASSSQLAAAWNKIVQRHTMLRTVFAEFLGEKTSSPFCMGVLRSINTLDILQFKTCADGNQVVLDYKSEMNKPSKDGLSSKPLACLTIYQVSSSPRTLYCYLRKNHLMMDAISSMNIITELLQGYVGKLDDDVVSYVEYVKYIERQIRNPSMDRFWNRYLEGLIPCWFPALAPLRERKGPVATKTTELIPLSDTPTIQSFCRQHRLTVSNIAYAAWSLTLSRYTNQEEVCFGYPVSGRALPVRNIEKIIGPSMFINMNILRIRVASHEKTALELVQTCQSDLHKAMPFQAASLPRIYRNLGIREHQPFNTIVDVQRTDVRRTTFDIGLGPQIDILDMKEMDEYDLALAVCDGPETLSVRLNYSTSHISESQAAQVMAAFGAAVRSLVSNPSVLVGRLSLMDSDQRTQIAKWNLTNPVQSSSTLDELVRRNSSKRPLAPALKSTAFDISYGELDDYSHQLARWLVSKGVGPGQVVTLCFEKSVWGVVAMCGVHRAGAAFSHLDPDWPQQRWCDIVARTESVVGLASPSMQNKVSTLLEHVLEVDTDMFALLRASDDSEVEIPKQNPQNLAYVISTSGSTGKPKVVAISQLAISSALSAQIVAYKINEDSRVAQFASYVFDSCILEIFGTLVAGGCVCVPTQEERMSDFAGFVRRMNINLLDVTPSLMRTLSPRDVPSVKILSLGGEALNQSDVNTWASHTYLINTYGPSEASVNAAISHQLFPDSDASNIGFAVGCRLWIVDPVNENLLAPIGAVGELLIDGPILANGYLRDDAATSSAFVSNLDWQKDELFRGLVDRCNTVRKFYKTGDLVRYNSDGSLNFLGRRDAQIKIRGYRIERQEVEHHIRSIPGLEHVAVFDGKEGFCKGKLIAVVSVCHEANGADERGDGDASNSLWQLYEPSKIAETAHLEQQIRRQLASPLPKYMIPDVLLITRRLPLLVSYKVDLKTIERAVYDMDQDTFRRANEPHWVNEINPEVDGTDLEKRVRQIWAKVLDVNEADINLDSSFFSLGGDSITAMKVTRRCRESGLEMTTQDLLASRTVRGLAARITDNSGKVHSPTECKKAQPDICPDMVALLPVTTDQVEAVVPATPYQSQVYEASHMHAGRPYFVSYLAHVTEKGSRHNVDVKRFSQAWQSVVDRHPIMRTLFIKNPSDGTLYQVVLRGIHTGITTHDVEGDDDPTEHLLAEHLAFTQKCTSGTTGMKLQPPHEVAMYRSCSGSVLLRLSLSHLLTDSVALEHMFADIDAFYNKYVPDQPSVAFANYAGWFETDVVAANNKAWQDSILHRVQACFLLGTERKSQDDLAQPILQTSLPFSLPPSQRLAISEFCKAAQVTISSFFSFCWALLLKELTQQHRVCFGQLISGRDAPIDGIHEVVGPVLSVLPTLVDFSCSSSASMELIQRFQKANNEAAAYQPCSLNNIEKSMGCLAYGGLFNTVVNIRKVHYHEQELETQLQSRSLQFKLVKSYDTSEYDFVLQIDDNERGISGALKFWSSQFEVERVQAIVDTYLRILDRVSNSAEV</sequence>
<dbReference type="Gene3D" id="1.10.1200.10">
    <property type="entry name" value="ACP-like"/>
    <property type="match status" value="1"/>
</dbReference>
<dbReference type="SUPFAM" id="SSF56801">
    <property type="entry name" value="Acetyl-CoA synthetase-like"/>
    <property type="match status" value="1"/>
</dbReference>
<dbReference type="PANTHER" id="PTHR45527">
    <property type="entry name" value="NONRIBOSOMAL PEPTIDE SYNTHETASE"/>
    <property type="match status" value="1"/>
</dbReference>
<keyword evidence="1" id="KW-0596">Phosphopantetheine</keyword>
<evidence type="ECO:0000256" key="3">
    <source>
        <dbReference type="ARBA" id="ARBA00022598"/>
    </source>
</evidence>
<dbReference type="InterPro" id="IPR000873">
    <property type="entry name" value="AMP-dep_synth/lig_dom"/>
</dbReference>
<reference evidence="4" key="1">
    <citation type="submission" date="2021-02" db="EMBL/GenBank/DDBJ databases">
        <authorList>
            <person name="Syme A R."/>
            <person name="Syme A R."/>
            <person name="Moolhuijzen P."/>
        </authorList>
    </citation>
    <scope>NUCLEOTIDE SEQUENCE</scope>
    <source>
        <strain evidence="4">W1-1</strain>
    </source>
</reference>
<keyword evidence="2" id="KW-0597">Phosphoprotein</keyword>
<dbReference type="GO" id="GO:0043041">
    <property type="term" value="P:amino acid activation for nonribosomal peptide biosynthetic process"/>
    <property type="evidence" value="ECO:0007669"/>
    <property type="project" value="TreeGrafter"/>
</dbReference>
<evidence type="ECO:0000256" key="2">
    <source>
        <dbReference type="ARBA" id="ARBA00022553"/>
    </source>
</evidence>
<dbReference type="SMART" id="SM00823">
    <property type="entry name" value="PKS_PP"/>
    <property type="match status" value="1"/>
</dbReference>
<dbReference type="Pfam" id="PF00501">
    <property type="entry name" value="AMP-binding"/>
    <property type="match status" value="1"/>
</dbReference>
<accession>A0A6S6WD01</accession>
<name>A0A6S6WD01_9PLEO</name>